<dbReference type="RefSeq" id="WP_231035329.1">
    <property type="nucleotide sequence ID" value="NZ_JAJNGX010000015.1"/>
</dbReference>
<evidence type="ECO:0000313" key="1">
    <source>
        <dbReference type="EMBL" id="MBM2356421.1"/>
    </source>
</evidence>
<accession>A0A9Q2NKL2</accession>
<organism evidence="1 2">
    <name type="scientific">Pseudosulfitobacter pseudonitzschiae</name>
    <dbReference type="NCBI Taxonomy" id="1402135"/>
    <lineage>
        <taxon>Bacteria</taxon>
        <taxon>Pseudomonadati</taxon>
        <taxon>Pseudomonadota</taxon>
        <taxon>Alphaproteobacteria</taxon>
        <taxon>Rhodobacterales</taxon>
        <taxon>Roseobacteraceae</taxon>
        <taxon>Pseudosulfitobacter</taxon>
    </lineage>
</organism>
<evidence type="ECO:0000313" key="2">
    <source>
        <dbReference type="Proteomes" id="UP000809337"/>
    </source>
</evidence>
<gene>
    <name evidence="1" type="ORF">JQX14_17845</name>
</gene>
<dbReference type="Proteomes" id="UP000809337">
    <property type="component" value="Unassembled WGS sequence"/>
</dbReference>
<proteinExistence type="predicted"/>
<sequence length="74" mass="8305">MTDQRTFEIGNRVRCNGYIGTVTRLPEWSDTGYEVRLPGGTVHTFEGCISAASQSDIDAANKDPHFQWEVSRND</sequence>
<comment type="caution">
    <text evidence="1">The sequence shown here is derived from an EMBL/GenBank/DDBJ whole genome shotgun (WGS) entry which is preliminary data.</text>
</comment>
<dbReference type="EMBL" id="JAFBWN010000015">
    <property type="protein sequence ID" value="MBM2356421.1"/>
    <property type="molecule type" value="Genomic_DNA"/>
</dbReference>
<reference evidence="1" key="1">
    <citation type="submission" date="2021-01" db="EMBL/GenBank/DDBJ databases">
        <title>Diatom-associated Roseobacters Show Island Model of Population Structure.</title>
        <authorList>
            <person name="Qu L."/>
            <person name="Feng X."/>
            <person name="Chen Y."/>
            <person name="Li L."/>
            <person name="Wang X."/>
            <person name="Hu Z."/>
            <person name="Wang H."/>
            <person name="Luo H."/>
        </authorList>
    </citation>
    <scope>NUCLEOTIDE SEQUENCE</scope>
    <source>
        <strain evidence="1">SM26-45</strain>
    </source>
</reference>
<dbReference type="AlphaFoldDB" id="A0A9Q2NKL2"/>
<name>A0A9Q2NKL2_9RHOB</name>
<protein>
    <submittedName>
        <fullName evidence="1">Uncharacterized protein</fullName>
    </submittedName>
</protein>